<feature type="compositionally biased region" description="Basic and acidic residues" evidence="1">
    <location>
        <begin position="617"/>
        <end position="642"/>
    </location>
</feature>
<feature type="compositionally biased region" description="Basic and acidic residues" evidence="1">
    <location>
        <begin position="310"/>
        <end position="333"/>
    </location>
</feature>
<name>A0A0K2UMC8_LEPSM</name>
<feature type="compositionally biased region" description="Basic residues" evidence="1">
    <location>
        <begin position="436"/>
        <end position="448"/>
    </location>
</feature>
<feature type="region of interest" description="Disordered" evidence="1">
    <location>
        <begin position="305"/>
        <end position="414"/>
    </location>
</feature>
<proteinExistence type="predicted"/>
<dbReference type="EMBL" id="HACA01022062">
    <property type="protein sequence ID" value="CDW39423.1"/>
    <property type="molecule type" value="Transcribed_RNA"/>
</dbReference>
<evidence type="ECO:0000256" key="1">
    <source>
        <dbReference type="SAM" id="MobiDB-lite"/>
    </source>
</evidence>
<feature type="compositionally biased region" description="Basic and acidic residues" evidence="1">
    <location>
        <begin position="537"/>
        <end position="557"/>
    </location>
</feature>
<feature type="compositionally biased region" description="Basic and acidic residues" evidence="1">
    <location>
        <begin position="514"/>
        <end position="528"/>
    </location>
</feature>
<feature type="compositionally biased region" description="Polar residues" evidence="1">
    <location>
        <begin position="1067"/>
        <end position="1082"/>
    </location>
</feature>
<accession>A0A0K2UMC8</accession>
<feature type="region of interest" description="Disordered" evidence="1">
    <location>
        <begin position="35"/>
        <end position="148"/>
    </location>
</feature>
<protein>
    <submittedName>
        <fullName evidence="2">Uncharacterized protein</fullName>
    </submittedName>
</protein>
<dbReference type="AlphaFoldDB" id="A0A0K2UMC8"/>
<feature type="compositionally biased region" description="Acidic residues" evidence="1">
    <location>
        <begin position="499"/>
        <end position="512"/>
    </location>
</feature>
<feature type="compositionally biased region" description="Basic and acidic residues" evidence="1">
    <location>
        <begin position="800"/>
        <end position="819"/>
    </location>
</feature>
<reference evidence="2" key="1">
    <citation type="submission" date="2014-05" db="EMBL/GenBank/DDBJ databases">
        <authorList>
            <person name="Chronopoulou M."/>
        </authorList>
    </citation>
    <scope>NUCLEOTIDE SEQUENCE</scope>
    <source>
        <tissue evidence="2">Whole organism</tissue>
    </source>
</reference>
<feature type="compositionally biased region" description="Acidic residues" evidence="1">
    <location>
        <begin position="365"/>
        <end position="379"/>
    </location>
</feature>
<feature type="compositionally biased region" description="Basic and acidic residues" evidence="1">
    <location>
        <begin position="35"/>
        <end position="45"/>
    </location>
</feature>
<feature type="compositionally biased region" description="Basic and acidic residues" evidence="1">
    <location>
        <begin position="715"/>
        <end position="730"/>
    </location>
</feature>
<feature type="compositionally biased region" description="Basic residues" evidence="1">
    <location>
        <begin position="845"/>
        <end position="856"/>
    </location>
</feature>
<feature type="compositionally biased region" description="Basic and acidic residues" evidence="1">
    <location>
        <begin position="658"/>
        <end position="668"/>
    </location>
</feature>
<evidence type="ECO:0000313" key="2">
    <source>
        <dbReference type="EMBL" id="CDW39423.1"/>
    </source>
</evidence>
<feature type="region of interest" description="Disordered" evidence="1">
    <location>
        <begin position="711"/>
        <end position="819"/>
    </location>
</feature>
<feature type="region of interest" description="Disordered" evidence="1">
    <location>
        <begin position="845"/>
        <end position="868"/>
    </location>
</feature>
<feature type="compositionally biased region" description="Basic and acidic residues" evidence="1">
    <location>
        <begin position="393"/>
        <end position="414"/>
    </location>
</feature>
<organism evidence="2">
    <name type="scientific">Lepeophtheirus salmonis</name>
    <name type="common">Salmon louse</name>
    <name type="synonym">Caligus salmonis</name>
    <dbReference type="NCBI Taxonomy" id="72036"/>
    <lineage>
        <taxon>Eukaryota</taxon>
        <taxon>Metazoa</taxon>
        <taxon>Ecdysozoa</taxon>
        <taxon>Arthropoda</taxon>
        <taxon>Crustacea</taxon>
        <taxon>Multicrustacea</taxon>
        <taxon>Hexanauplia</taxon>
        <taxon>Copepoda</taxon>
        <taxon>Siphonostomatoida</taxon>
        <taxon>Caligidae</taxon>
        <taxon>Lepeophtheirus</taxon>
    </lineage>
</organism>
<feature type="region of interest" description="Disordered" evidence="1">
    <location>
        <begin position="430"/>
        <end position="668"/>
    </location>
</feature>
<feature type="compositionally biased region" description="Basic and acidic residues" evidence="1">
    <location>
        <begin position="128"/>
        <end position="148"/>
    </location>
</feature>
<sequence>MKVSGKPLLLNNTLLIYFFKVEELPIRRRRPPRIRKGDTVSKKMEDDYDSYIQENQSNSMKTPKSNRRNIEGRRRDQSFSMKSKNPNKKRKPSKKFRRHHRGHHHHHYRSKRPKNNKLHKNQKKNRKTTQEIMKDNEHDENVVTDDSSHLESVNQYGDSNYIDDGEVNQEQRLSDKSLTEEIFVTLPTIASTQKPQNDSAYSEKISKRMNGRTLRLGDAKGEYYKSISYDDGASQQKINYNSYIPSSSLTSNYEASLIKPSSMPFNKDNEQTELRTDPNIQFDTHKNINLDRGSDPIAKDSFIQESNVETNKRGFEPESEYKNNYRLESKEEGNGTFREGYEDLEYENSGSESTEDEKEKFIQMSEEDEYKQESEEEEKDYIKHSSVQNEDASLNKEYNEQLEEHGNFKDKLDIIDDQSQFDHKYENKFREEASKVKSRTPKISKHKIQLYQSKLSKRRYHERPGSINDHSDRYDKNDNYGRESNLENEENYSQRDNNSDNEDYQYDSDYADDYNFHNKGLEQKFNSRKDKHYKRERKQEDEHGRHHSYDKNYKHEPDLEENERYPQNGDLSENKHGDRSQNRISFHDRDKYNKRGYDPDDGGGGMYHHSSHRHNKREPVLDSDRKNSLSDDFSDERYRQDSDYVEDDYGHSSKKIHPISEDHDKSYYDEKEYDGKYRLYSEENSLEKERSNSMNNKHYYGGLKLENQNVSISGKEGKSLRSYHEKDRYMNDQLGNNKRHRYKEISHKDNHHHRIQDDLENKNSHPPKMVYKDSEPINENQLRQSTHLDDDKKLQRRSHHMEDKLSKSNDEESYHGSYRKDIKQKHELVNERLFQKVLDQKFLKKSHGLKGRKRLRGASPLAQPRNSNNLRVYDKVKKKYHDRNLYGNGAKLLEQVSDLPSDKYYREDTNLGQMQKVNNNNSLPVVGGRRQKYYGPIGQLPQTLSNIEGTGVLKQGAVPSGDLTQRGIPSLYPVNPQILPEKNEGSQQIHNINNPVDETKELKSARLSYNQPLRKENVVEEKSLRAENLSSPLQKGINPNIQVSNVDINGEVLNEKLIDERKGSLGGQTSNITAGLQSQSKKGSFKQGGVRHRFSVIHNPHVHQGSDPAAGGSQPTYLSNEIPYNPGNNTQTILPPQT</sequence>
<feature type="compositionally biased region" description="Basic and acidic residues" evidence="1">
    <location>
        <begin position="68"/>
        <end position="77"/>
    </location>
</feature>
<feature type="compositionally biased region" description="Polar residues" evidence="1">
    <location>
        <begin position="1126"/>
        <end position="1138"/>
    </location>
</feature>
<feature type="region of interest" description="Disordered" evidence="1">
    <location>
        <begin position="1064"/>
        <end position="1138"/>
    </location>
</feature>
<feature type="compositionally biased region" description="Basic residues" evidence="1">
    <location>
        <begin position="85"/>
        <end position="127"/>
    </location>
</feature>
<feature type="compositionally biased region" description="Basic and acidic residues" evidence="1">
    <location>
        <begin position="469"/>
        <end position="485"/>
    </location>
</feature>
<feature type="compositionally biased region" description="Basic and acidic residues" evidence="1">
    <location>
        <begin position="572"/>
        <end position="598"/>
    </location>
</feature>
<feature type="compositionally biased region" description="Polar residues" evidence="1">
    <location>
        <begin position="52"/>
        <end position="63"/>
    </location>
</feature>